<dbReference type="Gene3D" id="1.10.238.200">
    <property type="entry name" value="Cullin, PONY binding domain"/>
    <property type="match status" value="1"/>
</dbReference>
<evidence type="ECO:0000259" key="3">
    <source>
        <dbReference type="PROSITE" id="PS51229"/>
    </source>
</evidence>
<dbReference type="InterPro" id="IPR014764">
    <property type="entry name" value="DCN-prot"/>
</dbReference>
<dbReference type="AlphaFoldDB" id="A0A1C7MD20"/>
<feature type="region of interest" description="Disordered" evidence="2">
    <location>
        <begin position="186"/>
        <end position="213"/>
    </location>
</feature>
<evidence type="ECO:0000256" key="2">
    <source>
        <dbReference type="SAM" id="MobiDB-lite"/>
    </source>
</evidence>
<dbReference type="Pfam" id="PF03556">
    <property type="entry name" value="Cullin_binding"/>
    <property type="match status" value="1"/>
</dbReference>
<dbReference type="Proteomes" id="UP000092993">
    <property type="component" value="Unassembled WGS sequence"/>
</dbReference>
<dbReference type="STRING" id="5627.A0A1C7MD20"/>
<evidence type="ECO:0000256" key="1">
    <source>
        <dbReference type="RuleBase" id="RU410713"/>
    </source>
</evidence>
<dbReference type="InterPro" id="IPR005176">
    <property type="entry name" value="PONY_dom"/>
</dbReference>
<dbReference type="GO" id="GO:0031624">
    <property type="term" value="F:ubiquitin conjugating enzyme binding"/>
    <property type="evidence" value="ECO:0007669"/>
    <property type="project" value="TreeGrafter"/>
</dbReference>
<protein>
    <recommendedName>
        <fullName evidence="1">Defective in cullin neddylation protein</fullName>
    </recommendedName>
</protein>
<dbReference type="PANTHER" id="PTHR12281:SF31">
    <property type="entry name" value="DCN1-LIKE PROTEIN 3"/>
    <property type="match status" value="1"/>
</dbReference>
<dbReference type="PROSITE" id="PS51229">
    <property type="entry name" value="DCUN1"/>
    <property type="match status" value="1"/>
</dbReference>
<name>A0A1C7MD20_GRIFR</name>
<dbReference type="Gene3D" id="1.10.238.10">
    <property type="entry name" value="EF-hand"/>
    <property type="match status" value="1"/>
</dbReference>
<dbReference type="GO" id="GO:0045116">
    <property type="term" value="P:protein neddylation"/>
    <property type="evidence" value="ECO:0007669"/>
    <property type="project" value="TreeGrafter"/>
</dbReference>
<dbReference type="OMA" id="LWCKFLQ"/>
<dbReference type="OrthoDB" id="27198at2759"/>
<dbReference type="InterPro" id="IPR042460">
    <property type="entry name" value="DCN1-like_PONY"/>
</dbReference>
<dbReference type="GO" id="GO:0097602">
    <property type="term" value="F:cullin family protein binding"/>
    <property type="evidence" value="ECO:0007669"/>
    <property type="project" value="TreeGrafter"/>
</dbReference>
<sequence>METLIEQFRSVTGAPVREAKQYLQRYKRVDIAVDAYYNEPAASIARSSGPSTTKLNQLFDTYKDPNGEDITIDGTLKLCEDLGVDPEDVVLLSIAYELKSPGMGQWTKEGWTSGWRSLGVDTLPAMKTKLVELRNRLAVDPEYFQSVYNYTFEFSRPAGQRSLALDMAQGFWALLIPHGLHGGALSHVSSEDDDDEDEDMDRDEGWKDEYTGGGGKGVSKDVWQMFREFVRTIDSKFETYDIEAAWPSTIDEFVDYAKARLAGSSH</sequence>
<dbReference type="PANTHER" id="PTHR12281">
    <property type="entry name" value="RP42 RELATED"/>
    <property type="match status" value="1"/>
</dbReference>
<accession>A0A1C7MD20</accession>
<dbReference type="GO" id="GO:0000151">
    <property type="term" value="C:ubiquitin ligase complex"/>
    <property type="evidence" value="ECO:0007669"/>
    <property type="project" value="TreeGrafter"/>
</dbReference>
<reference evidence="4 5" key="1">
    <citation type="submission" date="2016-03" db="EMBL/GenBank/DDBJ databases">
        <title>Whole genome sequencing of Grifola frondosa 9006-11.</title>
        <authorList>
            <person name="Min B."/>
            <person name="Park H."/>
            <person name="Kim J.-G."/>
            <person name="Cho H."/>
            <person name="Oh Y.-L."/>
            <person name="Kong W.-S."/>
            <person name="Choi I.-G."/>
        </authorList>
    </citation>
    <scope>NUCLEOTIDE SEQUENCE [LARGE SCALE GENOMIC DNA]</scope>
    <source>
        <strain evidence="4 5">9006-11</strain>
    </source>
</reference>
<feature type="domain" description="DCUN1" evidence="3">
    <location>
        <begin position="50"/>
        <end position="258"/>
    </location>
</feature>
<keyword evidence="5" id="KW-1185">Reference proteome</keyword>
<dbReference type="EMBL" id="LUGG01000005">
    <property type="protein sequence ID" value="OBZ74712.1"/>
    <property type="molecule type" value="Genomic_DNA"/>
</dbReference>
<evidence type="ECO:0000313" key="4">
    <source>
        <dbReference type="EMBL" id="OBZ74712.1"/>
    </source>
</evidence>
<dbReference type="GO" id="GO:0032182">
    <property type="term" value="F:ubiquitin-like protein binding"/>
    <property type="evidence" value="ECO:0007669"/>
    <property type="project" value="TreeGrafter"/>
</dbReference>
<evidence type="ECO:0000313" key="5">
    <source>
        <dbReference type="Proteomes" id="UP000092993"/>
    </source>
</evidence>
<dbReference type="Pfam" id="PF14555">
    <property type="entry name" value="UBA_4"/>
    <property type="match status" value="1"/>
</dbReference>
<organism evidence="4 5">
    <name type="scientific">Grifola frondosa</name>
    <name type="common">Maitake</name>
    <name type="synonym">Polyporus frondosus</name>
    <dbReference type="NCBI Taxonomy" id="5627"/>
    <lineage>
        <taxon>Eukaryota</taxon>
        <taxon>Fungi</taxon>
        <taxon>Dikarya</taxon>
        <taxon>Basidiomycota</taxon>
        <taxon>Agaricomycotina</taxon>
        <taxon>Agaricomycetes</taxon>
        <taxon>Polyporales</taxon>
        <taxon>Grifolaceae</taxon>
        <taxon>Grifola</taxon>
    </lineage>
</organism>
<comment type="function">
    <text evidence="1">Neddylation of cullins play an essential role in the regulation of SCF-type complexes activity.</text>
</comment>
<gene>
    <name evidence="4" type="primary">DCN1</name>
    <name evidence="4" type="ORF">A0H81_05506</name>
</gene>
<proteinExistence type="predicted"/>
<comment type="caution">
    <text evidence="4">The sequence shown here is derived from an EMBL/GenBank/DDBJ whole genome shotgun (WGS) entry which is preliminary data.</text>
</comment>
<feature type="compositionally biased region" description="Acidic residues" evidence="2">
    <location>
        <begin position="191"/>
        <end position="202"/>
    </location>
</feature>